<proteinExistence type="predicted"/>
<evidence type="ECO:0000313" key="1">
    <source>
        <dbReference type="EMBL" id="CAA9471889.1"/>
    </source>
</evidence>
<accession>A0A6J4REW4</accession>
<dbReference type="AlphaFoldDB" id="A0A6J4REW4"/>
<dbReference type="InterPro" id="IPR050696">
    <property type="entry name" value="FtsA/MreB"/>
</dbReference>
<dbReference type="CDD" id="cd24049">
    <property type="entry name" value="ASKHA_NBD_PilM"/>
    <property type="match status" value="1"/>
</dbReference>
<name>A0A6J4REW4_9ACTN</name>
<sequence>MAKRTPAYVGLEIEPSGVHAANVTLNGSLSVKTAATAALEAGVVRDGEVTDVEALSGVLRTLWAENKDLPKRVRIGIANQKIVVRVLELPPIAEPKELAAAVRFQAADEIPMPIDAAVLDFQALDVVDTPNGPRQRVMLVAARRDMVDRVLLAARNAGLRVEGIDLAAFGMVRAFAGTDGHALDDTVLYLSIGGLTNLAVAQGTTCTFTRVVGGGIEALAVELAERRGLTLEHARGWLTHVGLDTPLEEIDGDELILEEARTVLVDGVRRIAGEVRNTVDFHLSQGGQGGGATRCVLTGAAASVPGFAAALGRDLALPVVVGTVAGAPEALGAQRFGVAAGLAVEAAV</sequence>
<dbReference type="InterPro" id="IPR043129">
    <property type="entry name" value="ATPase_NBD"/>
</dbReference>
<dbReference type="PIRSF" id="PIRSF019169">
    <property type="entry name" value="PilM"/>
    <property type="match status" value="1"/>
</dbReference>
<dbReference type="Gene3D" id="3.30.1490.300">
    <property type="match status" value="1"/>
</dbReference>
<protein>
    <recommendedName>
        <fullName evidence="2">SHS2 domain-containing protein</fullName>
    </recommendedName>
</protein>
<dbReference type="PANTHER" id="PTHR32432:SF3">
    <property type="entry name" value="ETHANOLAMINE UTILIZATION PROTEIN EUTJ"/>
    <property type="match status" value="1"/>
</dbReference>
<dbReference type="PANTHER" id="PTHR32432">
    <property type="entry name" value="CELL DIVISION PROTEIN FTSA-RELATED"/>
    <property type="match status" value="1"/>
</dbReference>
<gene>
    <name evidence="1" type="ORF">AVDCRST_MAG53-1374</name>
</gene>
<evidence type="ECO:0008006" key="2">
    <source>
        <dbReference type="Google" id="ProtNLM"/>
    </source>
</evidence>
<dbReference type="Gene3D" id="3.30.420.40">
    <property type="match status" value="2"/>
</dbReference>
<dbReference type="InterPro" id="IPR005883">
    <property type="entry name" value="PilM"/>
</dbReference>
<organism evidence="1">
    <name type="scientific">uncultured Solirubrobacteraceae bacterium</name>
    <dbReference type="NCBI Taxonomy" id="1162706"/>
    <lineage>
        <taxon>Bacteria</taxon>
        <taxon>Bacillati</taxon>
        <taxon>Actinomycetota</taxon>
        <taxon>Thermoleophilia</taxon>
        <taxon>Solirubrobacterales</taxon>
        <taxon>Solirubrobacteraceae</taxon>
        <taxon>environmental samples</taxon>
    </lineage>
</organism>
<reference evidence="1" key="1">
    <citation type="submission" date="2020-02" db="EMBL/GenBank/DDBJ databases">
        <authorList>
            <person name="Meier V. D."/>
        </authorList>
    </citation>
    <scope>NUCLEOTIDE SEQUENCE</scope>
    <source>
        <strain evidence="1">AVDCRST_MAG53</strain>
    </source>
</reference>
<dbReference type="EMBL" id="CADCVR010000001">
    <property type="protein sequence ID" value="CAA9471889.1"/>
    <property type="molecule type" value="Genomic_DNA"/>
</dbReference>
<dbReference type="Pfam" id="PF11104">
    <property type="entry name" value="PilM_2"/>
    <property type="match status" value="1"/>
</dbReference>
<dbReference type="SUPFAM" id="SSF53067">
    <property type="entry name" value="Actin-like ATPase domain"/>
    <property type="match status" value="1"/>
</dbReference>